<dbReference type="GO" id="GO:0005737">
    <property type="term" value="C:cytoplasm"/>
    <property type="evidence" value="ECO:0007669"/>
    <property type="project" value="UniProtKB-SubCell"/>
</dbReference>
<evidence type="ECO:0000259" key="9">
    <source>
        <dbReference type="Pfam" id="PF09727"/>
    </source>
</evidence>
<organism evidence="10 11">
    <name type="scientific">Drymodes brunneopygia</name>
    <dbReference type="NCBI Taxonomy" id="626378"/>
    <lineage>
        <taxon>Eukaryota</taxon>
        <taxon>Metazoa</taxon>
        <taxon>Chordata</taxon>
        <taxon>Craniata</taxon>
        <taxon>Vertebrata</taxon>
        <taxon>Euteleostomi</taxon>
        <taxon>Archelosauria</taxon>
        <taxon>Archosauria</taxon>
        <taxon>Dinosauria</taxon>
        <taxon>Saurischia</taxon>
        <taxon>Theropoda</taxon>
        <taxon>Coelurosauria</taxon>
        <taxon>Aves</taxon>
        <taxon>Neognathae</taxon>
        <taxon>Neoaves</taxon>
        <taxon>Telluraves</taxon>
        <taxon>Australaves</taxon>
        <taxon>Passeriformes</taxon>
        <taxon>Petroicidae</taxon>
        <taxon>Drymodes</taxon>
    </lineage>
</organism>
<evidence type="ECO:0000256" key="5">
    <source>
        <dbReference type="ARBA" id="ARBA00023054"/>
    </source>
</evidence>
<feature type="compositionally biased region" description="Polar residues" evidence="8">
    <location>
        <begin position="622"/>
        <end position="631"/>
    </location>
</feature>
<dbReference type="InterPro" id="IPR050719">
    <property type="entry name" value="Cortactin-Actin_Reg"/>
</dbReference>
<proteinExistence type="predicted"/>
<evidence type="ECO:0000256" key="8">
    <source>
        <dbReference type="SAM" id="MobiDB-lite"/>
    </source>
</evidence>
<feature type="region of interest" description="Disordered" evidence="8">
    <location>
        <begin position="468"/>
        <end position="496"/>
    </location>
</feature>
<feature type="domain" description="Cortactin-binding protein-2 N-terminal" evidence="9">
    <location>
        <begin position="12"/>
        <end position="195"/>
    </location>
</feature>
<feature type="non-terminal residue" evidence="10">
    <location>
        <position position="1"/>
    </location>
</feature>
<dbReference type="PANTHER" id="PTHR23166">
    <property type="entry name" value="FILAMIN/GPBP-INTERACTING PROTEIN"/>
    <property type="match status" value="1"/>
</dbReference>
<dbReference type="Pfam" id="PF09727">
    <property type="entry name" value="CortBP2"/>
    <property type="match status" value="1"/>
</dbReference>
<evidence type="ECO:0000256" key="7">
    <source>
        <dbReference type="SAM" id="Coils"/>
    </source>
</evidence>
<feature type="compositionally biased region" description="Polar residues" evidence="8">
    <location>
        <begin position="472"/>
        <end position="488"/>
    </location>
</feature>
<keyword evidence="5 7" id="KW-0175">Coiled coil</keyword>
<keyword evidence="6" id="KW-0966">Cell projection</keyword>
<dbReference type="Proteomes" id="UP000525319">
    <property type="component" value="Unassembled WGS sequence"/>
</dbReference>
<feature type="compositionally biased region" description="Low complexity" evidence="8">
    <location>
        <begin position="290"/>
        <end position="303"/>
    </location>
</feature>
<dbReference type="GO" id="GO:0015629">
    <property type="term" value="C:actin cytoskeleton"/>
    <property type="evidence" value="ECO:0007669"/>
    <property type="project" value="TreeGrafter"/>
</dbReference>
<protein>
    <submittedName>
        <fullName evidence="10">CT2NL protein</fullName>
    </submittedName>
</protein>
<feature type="compositionally biased region" description="Polar residues" evidence="8">
    <location>
        <begin position="516"/>
        <end position="534"/>
    </location>
</feature>
<dbReference type="EMBL" id="VZTZ01010396">
    <property type="protein sequence ID" value="NXU36058.1"/>
    <property type="molecule type" value="Genomic_DNA"/>
</dbReference>
<feature type="region of interest" description="Disordered" evidence="8">
    <location>
        <begin position="516"/>
        <end position="644"/>
    </location>
</feature>
<reference evidence="10 11" key="1">
    <citation type="submission" date="2019-09" db="EMBL/GenBank/DDBJ databases">
        <title>Bird 10,000 Genomes (B10K) Project - Family phase.</title>
        <authorList>
            <person name="Zhang G."/>
        </authorList>
    </citation>
    <scope>NUCLEOTIDE SEQUENCE [LARGE SCALE GENOMIC DNA]</scope>
    <source>
        <strain evidence="10">B10K-DU-030-03</strain>
    </source>
</reference>
<feature type="region of interest" description="Disordered" evidence="8">
    <location>
        <begin position="373"/>
        <end position="399"/>
    </location>
</feature>
<name>A0A7L3K2X5_9PASS</name>
<comment type="subcellular location">
    <subcellularLocation>
        <location evidence="1">Cell projection</location>
    </subcellularLocation>
    <subcellularLocation>
        <location evidence="2">Cytoplasm</location>
    </subcellularLocation>
</comment>
<evidence type="ECO:0000313" key="11">
    <source>
        <dbReference type="Proteomes" id="UP000525319"/>
    </source>
</evidence>
<sequence length="644" mass="70133">IIFQVFRMNLEKLSKPELLTLFSILEGELEARDLVIEALKAQHRDTFIEERYGKYNISDPLMALQRDFETLKEGNHGEKQPVCSNPLSILKVVMKHCKNMQERMLSQLAAAESRHRKVILDLEEERQRHAQDTAEGDDVTYMLEKERERLTQQVEFEKSQVKKFEKEQKKLSSQLEEERARHKQLSSMLVVECKKATAKAAEEGQKTAELSLKLEKEKSKVSKLEEELAAKRKRGLQMEAQVEKQLSEFDIEREQLKAKLNREENRTKALKEEVECLKKALKELEASCQEHSPSEPVHPSPSVASKGVTTDSPLVKSVSCQTECLQAEQAHSGSSSRAAHTVFANPSAPVHSYAKSNGHCDTDAQTGELLQTNAAESQAQREKSAAASENAVENGSSPVRMESPVHLMSQLPCAGASLSPSSTAASSLTPSPCSSPVLTKRLVGASASSPGYQSSYQVGINQRFHAARHKFQSQAEQEHQSSGLQSPPSRDLSPTLADNSAAKQLARNTVTQVLSRFTSQQGPIKPVSPNSSPFGTDYRNLASAASPKTESGHSPSPVKVSSPLSPLSPGIKSPTISRAERGNPPPIPPKKPGLSQSPAAPAPLPKTSSQASSLGAPMDVASSCSTSTVMSNGKDLEILLPSSS</sequence>
<keyword evidence="4" id="KW-0597">Phosphoprotein</keyword>
<feature type="coiled-coil region" evidence="7">
    <location>
        <begin position="108"/>
        <end position="181"/>
    </location>
</feature>
<keyword evidence="11" id="KW-1185">Reference proteome</keyword>
<dbReference type="AlphaFoldDB" id="A0A7L3K2X5"/>
<accession>A0A7L3K2X5</accession>
<feature type="non-terminal residue" evidence="10">
    <location>
        <position position="644"/>
    </location>
</feature>
<keyword evidence="3" id="KW-0963">Cytoplasm</keyword>
<dbReference type="GO" id="GO:0051721">
    <property type="term" value="F:protein phosphatase 2A binding"/>
    <property type="evidence" value="ECO:0007669"/>
    <property type="project" value="TreeGrafter"/>
</dbReference>
<evidence type="ECO:0000256" key="6">
    <source>
        <dbReference type="ARBA" id="ARBA00023273"/>
    </source>
</evidence>
<gene>
    <name evidence="10" type="primary">Cttnbp2nl</name>
    <name evidence="10" type="ORF">DRYBRU_R06115</name>
</gene>
<evidence type="ECO:0000256" key="1">
    <source>
        <dbReference type="ARBA" id="ARBA00004316"/>
    </source>
</evidence>
<feature type="region of interest" description="Disordered" evidence="8">
    <location>
        <begin position="287"/>
        <end position="310"/>
    </location>
</feature>
<evidence type="ECO:0000256" key="2">
    <source>
        <dbReference type="ARBA" id="ARBA00004496"/>
    </source>
</evidence>
<feature type="coiled-coil region" evidence="7">
    <location>
        <begin position="207"/>
        <end position="287"/>
    </location>
</feature>
<comment type="caution">
    <text evidence="10">The sequence shown here is derived from an EMBL/GenBank/DDBJ whole genome shotgun (WGS) entry which is preliminary data.</text>
</comment>
<feature type="compositionally biased region" description="Low complexity" evidence="8">
    <location>
        <begin position="552"/>
        <end position="574"/>
    </location>
</feature>
<dbReference type="OrthoDB" id="6021133at2759"/>
<dbReference type="PANTHER" id="PTHR23166:SF9">
    <property type="entry name" value="CTTNBP2 N-TERMINAL-LIKE PROTEIN"/>
    <property type="match status" value="1"/>
</dbReference>
<evidence type="ECO:0000313" key="10">
    <source>
        <dbReference type="EMBL" id="NXU36058.1"/>
    </source>
</evidence>
<evidence type="ECO:0000256" key="3">
    <source>
        <dbReference type="ARBA" id="ARBA00022490"/>
    </source>
</evidence>
<dbReference type="InterPro" id="IPR019131">
    <property type="entry name" value="Cortactin-binding_p2_N"/>
</dbReference>
<dbReference type="GO" id="GO:0042995">
    <property type="term" value="C:cell projection"/>
    <property type="evidence" value="ECO:0007669"/>
    <property type="project" value="UniProtKB-SubCell"/>
</dbReference>
<evidence type="ECO:0000256" key="4">
    <source>
        <dbReference type="ARBA" id="ARBA00022553"/>
    </source>
</evidence>